<accession>W4JY36</accession>
<dbReference type="STRING" id="747525.W4JY36"/>
<dbReference type="InParanoid" id="W4JY36"/>
<dbReference type="GO" id="GO:0005524">
    <property type="term" value="F:ATP binding"/>
    <property type="evidence" value="ECO:0007669"/>
    <property type="project" value="UniProtKB-KW"/>
</dbReference>
<dbReference type="KEGG" id="hir:HETIRDRAFT_57977"/>
<dbReference type="Gene3D" id="3.40.50.300">
    <property type="entry name" value="P-loop containing nucleotide triphosphate hydrolases"/>
    <property type="match status" value="1"/>
</dbReference>
<dbReference type="SUPFAM" id="SSF52540">
    <property type="entry name" value="P-loop containing nucleoside triphosphate hydrolases"/>
    <property type="match status" value="1"/>
</dbReference>
<dbReference type="InterPro" id="IPR039421">
    <property type="entry name" value="Type_1_exporter"/>
</dbReference>
<dbReference type="AlphaFoldDB" id="W4JY36"/>
<keyword evidence="1" id="KW-0547">Nucleotide-binding</keyword>
<dbReference type="InterPro" id="IPR027417">
    <property type="entry name" value="P-loop_NTPase"/>
</dbReference>
<dbReference type="InterPro" id="IPR003593">
    <property type="entry name" value="AAA+_ATPase"/>
</dbReference>
<evidence type="ECO:0000259" key="3">
    <source>
        <dbReference type="PROSITE" id="PS50893"/>
    </source>
</evidence>
<keyword evidence="5" id="KW-1185">Reference proteome</keyword>
<dbReference type="GO" id="GO:0016887">
    <property type="term" value="F:ATP hydrolysis activity"/>
    <property type="evidence" value="ECO:0007669"/>
    <property type="project" value="InterPro"/>
</dbReference>
<evidence type="ECO:0000313" key="4">
    <source>
        <dbReference type="EMBL" id="ETW78359.1"/>
    </source>
</evidence>
<reference evidence="4 5" key="1">
    <citation type="journal article" date="2012" name="New Phytol.">
        <title>Insight into trade-off between wood decay and parasitism from the genome of a fungal forest pathogen.</title>
        <authorList>
            <person name="Olson A."/>
            <person name="Aerts A."/>
            <person name="Asiegbu F."/>
            <person name="Belbahri L."/>
            <person name="Bouzid O."/>
            <person name="Broberg A."/>
            <person name="Canback B."/>
            <person name="Coutinho P.M."/>
            <person name="Cullen D."/>
            <person name="Dalman K."/>
            <person name="Deflorio G."/>
            <person name="van Diepen L.T."/>
            <person name="Dunand C."/>
            <person name="Duplessis S."/>
            <person name="Durling M."/>
            <person name="Gonthier P."/>
            <person name="Grimwood J."/>
            <person name="Fossdal C.G."/>
            <person name="Hansson D."/>
            <person name="Henrissat B."/>
            <person name="Hietala A."/>
            <person name="Himmelstrand K."/>
            <person name="Hoffmeister D."/>
            <person name="Hogberg N."/>
            <person name="James T.Y."/>
            <person name="Karlsson M."/>
            <person name="Kohler A."/>
            <person name="Kues U."/>
            <person name="Lee Y.H."/>
            <person name="Lin Y.C."/>
            <person name="Lind M."/>
            <person name="Lindquist E."/>
            <person name="Lombard V."/>
            <person name="Lucas S."/>
            <person name="Lunden K."/>
            <person name="Morin E."/>
            <person name="Murat C."/>
            <person name="Park J."/>
            <person name="Raffaello T."/>
            <person name="Rouze P."/>
            <person name="Salamov A."/>
            <person name="Schmutz J."/>
            <person name="Solheim H."/>
            <person name="Stahlberg J."/>
            <person name="Velez H."/>
            <person name="de Vries R.P."/>
            <person name="Wiebenga A."/>
            <person name="Woodward S."/>
            <person name="Yakovlev I."/>
            <person name="Garbelotto M."/>
            <person name="Martin F."/>
            <person name="Grigoriev I.V."/>
            <person name="Stenlid J."/>
        </authorList>
    </citation>
    <scope>NUCLEOTIDE SEQUENCE [LARGE SCALE GENOMIC DNA]</scope>
    <source>
        <strain evidence="4 5">TC 32-1</strain>
    </source>
</reference>
<dbReference type="PANTHER" id="PTHR43394">
    <property type="entry name" value="ATP-DEPENDENT PERMEASE MDL1, MITOCHONDRIAL"/>
    <property type="match status" value="1"/>
</dbReference>
<dbReference type="PROSITE" id="PS50893">
    <property type="entry name" value="ABC_TRANSPORTER_2"/>
    <property type="match status" value="1"/>
</dbReference>
<dbReference type="PANTHER" id="PTHR43394:SF1">
    <property type="entry name" value="ATP-BINDING CASSETTE SUB-FAMILY B MEMBER 10, MITOCHONDRIAL"/>
    <property type="match status" value="1"/>
</dbReference>
<dbReference type="OrthoDB" id="6500128at2759"/>
<dbReference type="Proteomes" id="UP000030671">
    <property type="component" value="Unassembled WGS sequence"/>
</dbReference>
<evidence type="ECO:0000256" key="1">
    <source>
        <dbReference type="ARBA" id="ARBA00022741"/>
    </source>
</evidence>
<dbReference type="GO" id="GO:0015421">
    <property type="term" value="F:ABC-type oligopeptide transporter activity"/>
    <property type="evidence" value="ECO:0007669"/>
    <property type="project" value="TreeGrafter"/>
</dbReference>
<dbReference type="PROSITE" id="PS00211">
    <property type="entry name" value="ABC_TRANSPORTER_1"/>
    <property type="match status" value="1"/>
</dbReference>
<sequence length="655" mass="72830">MAHTGHVWDCGVFACADTCYEVVVSFDFALLVRIVRDSDARILRYSGQLLNIVQTAVENRVVDKEALIRIAGGHVLASLISRILGNFRQRLTAILNGRIRRYYSVHTFHAMARLDVPTWEDPVVSEQVDATLPTSRSSIAWTAVNSLVGVGSVLVKLLSQVTVLISVLREQRDGPLLAILCFAEQILVLFKSEPMNSATGVWAATAADKDFVKSEGLKKLLTGDRHRKELVAGNLTDSLTAQYRELTGRLGDRGGDFWGLYNEWKMKHSNNFMSLLREPLSALPQIVFTLRAVQYPTSVPLSLASLSLIQQTSLSFSATITQFLSQVGSVSNRLSSLRQLYEVANIPNRIQDGNAPFPEDPQTIRAGISLEFRHVSFQYAGSEDHALRDVSFKMEPGQLCVIVGANGSGKSTILKLVARIYDPTEGVILLDGKDIKTLRLADLRRAMAILFQDYSHFPLSIRDNIALGDPECVPDEDKVREAARLGGALEFIERLPEGLDTYLERPVRDVYSTLPEGTQTLFGRPVEYGSVRSFMSGDSPNKMMLSGGQMQRLAVSRTFMRSSVSDPKVGLLLFDEPSASLDPTAEHDLFARLRELRGNKTMVFSTHRFGNLTRHADIILYMNDAAIVEVGTHNELMKCEGEYARLWRMQAEAFL</sequence>
<dbReference type="eggNOG" id="KOG0055">
    <property type="taxonomic scope" value="Eukaryota"/>
</dbReference>
<proteinExistence type="predicted"/>
<gene>
    <name evidence="4" type="ORF">HETIRDRAFT_57977</name>
</gene>
<name>W4JY36_HETIT</name>
<keyword evidence="2" id="KW-0067">ATP-binding</keyword>
<dbReference type="SMART" id="SM00382">
    <property type="entry name" value="AAA"/>
    <property type="match status" value="1"/>
</dbReference>
<dbReference type="InterPro" id="IPR017871">
    <property type="entry name" value="ABC_transporter-like_CS"/>
</dbReference>
<organism evidence="4 5">
    <name type="scientific">Heterobasidion irregulare (strain TC 32-1)</name>
    <dbReference type="NCBI Taxonomy" id="747525"/>
    <lineage>
        <taxon>Eukaryota</taxon>
        <taxon>Fungi</taxon>
        <taxon>Dikarya</taxon>
        <taxon>Basidiomycota</taxon>
        <taxon>Agaricomycotina</taxon>
        <taxon>Agaricomycetes</taxon>
        <taxon>Russulales</taxon>
        <taxon>Bondarzewiaceae</taxon>
        <taxon>Heterobasidion</taxon>
        <taxon>Heterobasidion annosum species complex</taxon>
    </lineage>
</organism>
<feature type="domain" description="ABC transporter" evidence="3">
    <location>
        <begin position="370"/>
        <end position="649"/>
    </location>
</feature>
<evidence type="ECO:0000313" key="5">
    <source>
        <dbReference type="Proteomes" id="UP000030671"/>
    </source>
</evidence>
<dbReference type="Pfam" id="PF00005">
    <property type="entry name" value="ABC_tran"/>
    <property type="match status" value="1"/>
</dbReference>
<dbReference type="HOGENOM" id="CLU_000604_63_0_1"/>
<protein>
    <submittedName>
        <fullName evidence="4">ABC transporter</fullName>
    </submittedName>
</protein>
<dbReference type="InterPro" id="IPR003439">
    <property type="entry name" value="ABC_transporter-like_ATP-bd"/>
</dbReference>
<dbReference type="EMBL" id="KI925462">
    <property type="protein sequence ID" value="ETW78359.1"/>
    <property type="molecule type" value="Genomic_DNA"/>
</dbReference>
<dbReference type="GeneID" id="20678417"/>
<dbReference type="RefSeq" id="XP_009549666.1">
    <property type="nucleotide sequence ID" value="XM_009551371.1"/>
</dbReference>
<evidence type="ECO:0000256" key="2">
    <source>
        <dbReference type="ARBA" id="ARBA00022840"/>
    </source>
</evidence>